<dbReference type="OrthoDB" id="3243212at2"/>
<dbReference type="RefSeq" id="WP_103084147.1">
    <property type="nucleotide sequence ID" value="NZ_MNLH01000001.1"/>
</dbReference>
<protein>
    <submittedName>
        <fullName evidence="1">Uncharacterized protein</fullName>
    </submittedName>
</protein>
<proteinExistence type="predicted"/>
<dbReference type="AlphaFoldDB" id="A0A2K1SW41"/>
<comment type="caution">
    <text evidence="1">The sequence shown here is derived from an EMBL/GenBank/DDBJ whole genome shotgun (WGS) entry which is preliminary data.</text>
</comment>
<dbReference type="EMBL" id="MNLH01000001">
    <property type="protein sequence ID" value="PNS43767.1"/>
    <property type="molecule type" value="Genomic_DNA"/>
</dbReference>
<name>A0A2K1SW41_GARVA</name>
<reference evidence="1 2" key="1">
    <citation type="submission" date="2016-10" db="EMBL/GenBank/DDBJ databases">
        <authorList>
            <person name="Varghese N."/>
        </authorList>
    </citation>
    <scope>NUCLEOTIDE SEQUENCE [LARGE SCALE GENOMIC DNA]</scope>
    <source>
        <strain evidence="1 2">KA00225</strain>
    </source>
</reference>
<gene>
    <name evidence="1" type="ORF">BFS05_00620</name>
</gene>
<sequence>MPDLDSISDLSTTDCALCKKYHIPNADTLAAFEEAEQLKYDPNVKKYSSFDEFLKDLEDE</sequence>
<evidence type="ECO:0000313" key="1">
    <source>
        <dbReference type="EMBL" id="PNS43767.1"/>
    </source>
</evidence>
<dbReference type="Proteomes" id="UP000236146">
    <property type="component" value="Unassembled WGS sequence"/>
</dbReference>
<accession>A0A2K1SW41</accession>
<organism evidence="1 2">
    <name type="scientific">Gardnerella vaginalis</name>
    <dbReference type="NCBI Taxonomy" id="2702"/>
    <lineage>
        <taxon>Bacteria</taxon>
        <taxon>Bacillati</taxon>
        <taxon>Actinomycetota</taxon>
        <taxon>Actinomycetes</taxon>
        <taxon>Bifidobacteriales</taxon>
        <taxon>Bifidobacteriaceae</taxon>
        <taxon>Gardnerella</taxon>
    </lineage>
</organism>
<evidence type="ECO:0000313" key="2">
    <source>
        <dbReference type="Proteomes" id="UP000236146"/>
    </source>
</evidence>